<dbReference type="PANTHER" id="PTHR10745">
    <property type="entry name" value="GLYCYL-TRNA SYNTHETASE/DNA POLYMERASE SUBUNIT GAMMA-2"/>
    <property type="match status" value="1"/>
</dbReference>
<name>A0A4P9YWZ0_9FUNG</name>
<gene>
    <name evidence="2" type="ORF">SYNPS1DRAFT_8204</name>
</gene>
<dbReference type="Proteomes" id="UP000278143">
    <property type="component" value="Unassembled WGS sequence"/>
</dbReference>
<dbReference type="InterPro" id="IPR036621">
    <property type="entry name" value="Anticodon-bd_dom_sf"/>
</dbReference>
<organism evidence="2 3">
    <name type="scientific">Syncephalis pseudoplumigaleata</name>
    <dbReference type="NCBI Taxonomy" id="1712513"/>
    <lineage>
        <taxon>Eukaryota</taxon>
        <taxon>Fungi</taxon>
        <taxon>Fungi incertae sedis</taxon>
        <taxon>Zoopagomycota</taxon>
        <taxon>Zoopagomycotina</taxon>
        <taxon>Zoopagomycetes</taxon>
        <taxon>Zoopagales</taxon>
        <taxon>Piptocephalidaceae</taxon>
        <taxon>Syncephalis</taxon>
    </lineage>
</organism>
<dbReference type="Pfam" id="PF03129">
    <property type="entry name" value="HGTP_anticodon"/>
    <property type="match status" value="1"/>
</dbReference>
<dbReference type="AlphaFoldDB" id="A0A4P9YWZ0"/>
<dbReference type="GO" id="GO:0005737">
    <property type="term" value="C:cytoplasm"/>
    <property type="evidence" value="ECO:0007669"/>
    <property type="project" value="TreeGrafter"/>
</dbReference>
<dbReference type="NCBIfam" id="NF003211">
    <property type="entry name" value="PRK04173.1"/>
    <property type="match status" value="1"/>
</dbReference>
<dbReference type="PRINTS" id="PR01043">
    <property type="entry name" value="TRNASYNTHGLY"/>
</dbReference>
<proteinExistence type="predicted"/>
<dbReference type="InterPro" id="IPR027031">
    <property type="entry name" value="Gly-tRNA_synthase/POLG2"/>
</dbReference>
<dbReference type="SUPFAM" id="SSF52954">
    <property type="entry name" value="Class II aaRS ABD-related"/>
    <property type="match status" value="1"/>
</dbReference>
<evidence type="ECO:0000313" key="3">
    <source>
        <dbReference type="Proteomes" id="UP000278143"/>
    </source>
</evidence>
<reference evidence="3" key="1">
    <citation type="journal article" date="2018" name="Nat. Microbiol.">
        <title>Leveraging single-cell genomics to expand the fungal tree of life.</title>
        <authorList>
            <person name="Ahrendt S.R."/>
            <person name="Quandt C.A."/>
            <person name="Ciobanu D."/>
            <person name="Clum A."/>
            <person name="Salamov A."/>
            <person name="Andreopoulos B."/>
            <person name="Cheng J.F."/>
            <person name="Woyke T."/>
            <person name="Pelin A."/>
            <person name="Henrissat B."/>
            <person name="Reynolds N.K."/>
            <person name="Benny G.L."/>
            <person name="Smith M.E."/>
            <person name="James T.Y."/>
            <person name="Grigoriev I.V."/>
        </authorList>
    </citation>
    <scope>NUCLEOTIDE SEQUENCE [LARGE SCALE GENOMIC DNA]</scope>
    <source>
        <strain evidence="3">Benny S71-1</strain>
    </source>
</reference>
<dbReference type="EMBL" id="KZ990154">
    <property type="protein sequence ID" value="RKP24566.1"/>
    <property type="molecule type" value="Genomic_DNA"/>
</dbReference>
<keyword evidence="3" id="KW-1185">Reference proteome</keyword>
<accession>A0A4P9YWZ0</accession>
<protein>
    <recommendedName>
        <fullName evidence="1">Aminoacyl-transfer RNA synthetases class-II family profile domain-containing protein</fullName>
    </recommendedName>
</protein>
<dbReference type="PANTHER" id="PTHR10745:SF8">
    <property type="entry name" value="DNA POLYMERASE SUBUNIT GAMMA-2, MITOCHONDRIAL"/>
    <property type="match status" value="1"/>
</dbReference>
<dbReference type="InterPro" id="IPR045864">
    <property type="entry name" value="aa-tRNA-synth_II/BPL/LPL"/>
</dbReference>
<dbReference type="SUPFAM" id="SSF55681">
    <property type="entry name" value="Class II aaRS and biotin synthetases"/>
    <property type="match status" value="1"/>
</dbReference>
<feature type="domain" description="Aminoacyl-transfer RNA synthetases class-II family profile" evidence="1">
    <location>
        <begin position="198"/>
        <end position="443"/>
    </location>
</feature>
<dbReference type="GO" id="GO:0004820">
    <property type="term" value="F:glycine-tRNA ligase activity"/>
    <property type="evidence" value="ECO:0007669"/>
    <property type="project" value="TreeGrafter"/>
</dbReference>
<dbReference type="PROSITE" id="PS50862">
    <property type="entry name" value="AA_TRNA_LIGASE_II"/>
    <property type="match status" value="1"/>
</dbReference>
<dbReference type="Gene3D" id="3.40.50.800">
    <property type="entry name" value="Anticodon-binding domain"/>
    <property type="match status" value="1"/>
</dbReference>
<dbReference type="OrthoDB" id="57698at2759"/>
<dbReference type="InterPro" id="IPR004154">
    <property type="entry name" value="Anticodon-bd"/>
</dbReference>
<feature type="non-terminal residue" evidence="2">
    <location>
        <position position="1"/>
    </location>
</feature>
<dbReference type="GO" id="GO:0006426">
    <property type="term" value="P:glycyl-tRNA aminoacylation"/>
    <property type="evidence" value="ECO:0007669"/>
    <property type="project" value="TreeGrafter"/>
</dbReference>
<evidence type="ECO:0000259" key="1">
    <source>
        <dbReference type="PROSITE" id="PS50862"/>
    </source>
</evidence>
<sequence length="536" mass="60337">ILDLCKRRGFLLPSFGLHNGLRGALDYGPLGVELKRALCQEWWRAVVDSRDDVHGVDTPIMTPREVLRASGHEGSFSDPLVDCRLSRERFRADKAPALRVECIDHGPSKQHVEWRIPIYAPDKLKARDWLRQIEEKLAPGARVVCERRSLYLYLAAKPTVPGIEVSMDMPVLSLQSTTDPRASIPLRYFGYAEPTTNSPFLTEPRAFNLMFRTHIGVGEPGDDGAATDSSSSSSEAMGALVYLRPETAQGIFSNFPLLHRAAGQPALPFGLAQYGKAFRNEIRTEKSTFRTCEFEQLELEYFIPPTMEAAEQWLTRWRQWRLAWWRAYAKEASNVFRVREHASDELAHYAKACYDIEYRFPWGWGEIEGVANRGDHDLRQHSEAIRSVAGLELAYAHGAQGGKPSKAMPWVIEASAGLNRACLVYLLDAYTAEGERVYLRLHPRIAPVQVAVMPLARDAALQAVARNIAAQLRWIGVRTVLDTTSASIGRRYARQDEAGTPWCITVDFEDDGRVTLRERDSMQQTRVAIDEVASLL</sequence>
<dbReference type="Gene3D" id="3.30.930.10">
    <property type="entry name" value="Bira Bifunctional Protein, Domain 2"/>
    <property type="match status" value="1"/>
</dbReference>
<evidence type="ECO:0000313" key="2">
    <source>
        <dbReference type="EMBL" id="RKP24566.1"/>
    </source>
</evidence>
<dbReference type="InterPro" id="IPR006195">
    <property type="entry name" value="aa-tRNA-synth_II"/>
</dbReference>
<feature type="non-terminal residue" evidence="2">
    <location>
        <position position="536"/>
    </location>
</feature>